<dbReference type="AlphaFoldDB" id="A0A1N7MI30"/>
<proteinExistence type="predicted"/>
<dbReference type="InterPro" id="IPR010982">
    <property type="entry name" value="Lambda_DNA-bd_dom_sf"/>
</dbReference>
<dbReference type="EMBL" id="FTOD01000006">
    <property type="protein sequence ID" value="SIS85834.1"/>
    <property type="molecule type" value="Genomic_DNA"/>
</dbReference>
<evidence type="ECO:0000313" key="2">
    <source>
        <dbReference type="EMBL" id="SIS85834.1"/>
    </source>
</evidence>
<accession>A0A1N7MI30</accession>
<evidence type="ECO:0000313" key="3">
    <source>
        <dbReference type="Proteomes" id="UP000186795"/>
    </source>
</evidence>
<dbReference type="InterPro" id="IPR045403">
    <property type="entry name" value="HTH_59_Firmicutes_type"/>
</dbReference>
<gene>
    <name evidence="2" type="ORF">SAMN05421790_106114</name>
</gene>
<keyword evidence="3" id="KW-1185">Reference proteome</keyword>
<dbReference type="GO" id="GO:0003677">
    <property type="term" value="F:DNA binding"/>
    <property type="evidence" value="ECO:0007669"/>
    <property type="project" value="InterPro"/>
</dbReference>
<evidence type="ECO:0000259" key="1">
    <source>
        <dbReference type="Pfam" id="PF20038"/>
    </source>
</evidence>
<dbReference type="SUPFAM" id="SSF46955">
    <property type="entry name" value="Putative DNA-binding domain"/>
    <property type="match status" value="1"/>
</dbReference>
<sequence>MNPLFHVFTSREAAKKWGLSPNTVTQWCNRGKFQEDEARKSEKVWLVTRAGMIRLTRRDEGTKKEEK</sequence>
<reference evidence="3" key="1">
    <citation type="submission" date="2017-01" db="EMBL/GenBank/DDBJ databases">
        <authorList>
            <person name="Varghese N."/>
            <person name="Submissions S."/>
        </authorList>
    </citation>
    <scope>NUCLEOTIDE SEQUENCE [LARGE SCALE GENOMIC DNA]</scope>
    <source>
        <strain evidence="3">DSM 45196</strain>
    </source>
</reference>
<feature type="domain" description="Helix-turn-helix" evidence="1">
    <location>
        <begin position="1"/>
        <end position="56"/>
    </location>
</feature>
<protein>
    <recommendedName>
        <fullName evidence="1">Helix-turn-helix domain-containing protein</fullName>
    </recommendedName>
</protein>
<dbReference type="InterPro" id="IPR009061">
    <property type="entry name" value="DNA-bd_dom_put_sf"/>
</dbReference>
<dbReference type="Proteomes" id="UP000186795">
    <property type="component" value="Unassembled WGS sequence"/>
</dbReference>
<dbReference type="Gene3D" id="1.10.260.40">
    <property type="entry name" value="lambda repressor-like DNA-binding domains"/>
    <property type="match status" value="1"/>
</dbReference>
<dbReference type="Pfam" id="PF20038">
    <property type="entry name" value="HTH_59"/>
    <property type="match status" value="1"/>
</dbReference>
<name>A0A1N7MI30_9BACL</name>
<organism evidence="2 3">
    <name type="scientific">Kroppenstedtia eburnea</name>
    <dbReference type="NCBI Taxonomy" id="714067"/>
    <lineage>
        <taxon>Bacteria</taxon>
        <taxon>Bacillati</taxon>
        <taxon>Bacillota</taxon>
        <taxon>Bacilli</taxon>
        <taxon>Bacillales</taxon>
        <taxon>Thermoactinomycetaceae</taxon>
        <taxon>Kroppenstedtia</taxon>
    </lineage>
</organism>